<evidence type="ECO:0000313" key="2">
    <source>
        <dbReference type="Proteomes" id="UP000662782"/>
    </source>
</evidence>
<keyword evidence="2" id="KW-1185">Reference proteome</keyword>
<proteinExistence type="predicted"/>
<organism evidence="1 2">
    <name type="scientific">Klebsiella phage Miami</name>
    <dbReference type="NCBI Taxonomy" id="2767581"/>
    <lineage>
        <taxon>Viruses</taxon>
        <taxon>Duplodnaviria</taxon>
        <taxon>Heunggongvirae</taxon>
        <taxon>Uroviricota</taxon>
        <taxon>Caudoviricetes</taxon>
        <taxon>Chimalliviridae</taxon>
        <taxon>Miamivirus</taxon>
        <taxon>Miamivirus miami</taxon>
    </lineage>
</organism>
<gene>
    <name evidence="1" type="ORF">CPT_Miami_192</name>
</gene>
<name>A0A873WCZ1_9CAUD</name>
<protein>
    <submittedName>
        <fullName evidence="1">Uncharacterized protein</fullName>
    </submittedName>
</protein>
<evidence type="ECO:0000313" key="1">
    <source>
        <dbReference type="EMBL" id="QPB09287.1"/>
    </source>
</evidence>
<sequence>MQLDNIWFFGIDAEDLENFKAIFTVEGLKEPFDFNFIPFTISPQSMVAHTKELTITLYPVKEKILLNGKVEQTIFKGSDGRLYFNLGSIIQVMNSQIAAFVAKSFSGFNKLGWFIKEIDGSFILFNVQSFSDEGLIKLYRSSSVTDSSN</sequence>
<accession>A0A873WCZ1</accession>
<reference evidence="1 2" key="1">
    <citation type="submission" date="2020-07" db="EMBL/GenBank/DDBJ databases">
        <title>Complete genome sequence of Klebsiella pneumoniae phage Miami.</title>
        <authorList>
            <person name="Mora D.A."/>
            <person name="Lessor L."/>
            <person name="Gill J."/>
            <person name="Liu M."/>
        </authorList>
    </citation>
    <scope>NUCLEOTIDE SEQUENCE [LARGE SCALE GENOMIC DNA]</scope>
</reference>
<dbReference type="EMBL" id="MT701590">
    <property type="protein sequence ID" value="QPB09287.1"/>
    <property type="molecule type" value="Genomic_DNA"/>
</dbReference>
<dbReference type="Proteomes" id="UP000662782">
    <property type="component" value="Segment"/>
</dbReference>